<sequence>MLSPNPVVKLEPSSLYISTTQIFARLGAFHWIIYVTDADGKASTYQWSEQGGTPGLEAEGVDIQELHPVTTYSSTNNLTLAFFKITGFDPATPSDKIRQAALAAFPDRGYPSVRENRQNNLTCRTWALKVLRILMDGGWLVRNDIPEVIEDIVKKRSMEVEGNLESFTESVVVDI</sequence>
<evidence type="ECO:0000313" key="1">
    <source>
        <dbReference type="EMBL" id="KAJ4479513.1"/>
    </source>
</evidence>
<organism evidence="1 2">
    <name type="scientific">Lentinula lateritia</name>
    <dbReference type="NCBI Taxonomy" id="40482"/>
    <lineage>
        <taxon>Eukaryota</taxon>
        <taxon>Fungi</taxon>
        <taxon>Dikarya</taxon>
        <taxon>Basidiomycota</taxon>
        <taxon>Agaricomycotina</taxon>
        <taxon>Agaricomycetes</taxon>
        <taxon>Agaricomycetidae</taxon>
        <taxon>Agaricales</taxon>
        <taxon>Marasmiineae</taxon>
        <taxon>Omphalotaceae</taxon>
        <taxon>Lentinula</taxon>
    </lineage>
</organism>
<protein>
    <submittedName>
        <fullName evidence="1">Uncharacterized protein</fullName>
    </submittedName>
</protein>
<gene>
    <name evidence="1" type="ORF">C8J55DRAFT_513562</name>
</gene>
<comment type="caution">
    <text evidence="1">The sequence shown here is derived from an EMBL/GenBank/DDBJ whole genome shotgun (WGS) entry which is preliminary data.</text>
</comment>
<proteinExistence type="predicted"/>
<reference evidence="1" key="2">
    <citation type="journal article" date="2023" name="Proc. Natl. Acad. Sci. U.S.A.">
        <title>A global phylogenomic analysis of the shiitake genus Lentinula.</title>
        <authorList>
            <person name="Sierra-Patev S."/>
            <person name="Min B."/>
            <person name="Naranjo-Ortiz M."/>
            <person name="Looney B."/>
            <person name="Konkel Z."/>
            <person name="Slot J.C."/>
            <person name="Sakamoto Y."/>
            <person name="Steenwyk J.L."/>
            <person name="Rokas A."/>
            <person name="Carro J."/>
            <person name="Camarero S."/>
            <person name="Ferreira P."/>
            <person name="Molpeceres G."/>
            <person name="Ruiz-Duenas F.J."/>
            <person name="Serrano A."/>
            <person name="Henrissat B."/>
            <person name="Drula E."/>
            <person name="Hughes K.W."/>
            <person name="Mata J.L."/>
            <person name="Ishikawa N.K."/>
            <person name="Vargas-Isla R."/>
            <person name="Ushijima S."/>
            <person name="Smith C.A."/>
            <person name="Donoghue J."/>
            <person name="Ahrendt S."/>
            <person name="Andreopoulos W."/>
            <person name="He G."/>
            <person name="LaButti K."/>
            <person name="Lipzen A."/>
            <person name="Ng V."/>
            <person name="Riley R."/>
            <person name="Sandor L."/>
            <person name="Barry K."/>
            <person name="Martinez A.T."/>
            <person name="Xiao Y."/>
            <person name="Gibbons J.G."/>
            <person name="Terashima K."/>
            <person name="Grigoriev I.V."/>
            <person name="Hibbett D."/>
        </authorList>
    </citation>
    <scope>NUCLEOTIDE SEQUENCE</scope>
    <source>
        <strain evidence="1">Sp2 HRB7682 ss15</strain>
    </source>
</reference>
<name>A0A9W9DPV6_9AGAR</name>
<dbReference type="EMBL" id="JANVFS010000016">
    <property type="protein sequence ID" value="KAJ4479513.1"/>
    <property type="molecule type" value="Genomic_DNA"/>
</dbReference>
<accession>A0A9W9DPV6</accession>
<reference evidence="1" key="1">
    <citation type="submission" date="2022-08" db="EMBL/GenBank/DDBJ databases">
        <authorList>
            <consortium name="DOE Joint Genome Institute"/>
            <person name="Min B."/>
            <person name="Riley R."/>
            <person name="Sierra-Patev S."/>
            <person name="Naranjo-Ortiz M."/>
            <person name="Looney B."/>
            <person name="Konkel Z."/>
            <person name="Slot J.C."/>
            <person name="Sakamoto Y."/>
            <person name="Steenwyk J.L."/>
            <person name="Rokas A."/>
            <person name="Carro J."/>
            <person name="Camarero S."/>
            <person name="Ferreira P."/>
            <person name="Molpeceres G."/>
            <person name="Ruiz-Duenas F.J."/>
            <person name="Serrano A."/>
            <person name="Henrissat B."/>
            <person name="Drula E."/>
            <person name="Hughes K.W."/>
            <person name="Mata J.L."/>
            <person name="Ishikawa N.K."/>
            <person name="Vargas-Isla R."/>
            <person name="Ushijima S."/>
            <person name="Smith C.A."/>
            <person name="Ahrendt S."/>
            <person name="Andreopoulos W."/>
            <person name="He G."/>
            <person name="Labutti K."/>
            <person name="Lipzen A."/>
            <person name="Ng V."/>
            <person name="Sandor L."/>
            <person name="Barry K."/>
            <person name="Martinez A.T."/>
            <person name="Xiao Y."/>
            <person name="Gibbons J.G."/>
            <person name="Terashima K."/>
            <person name="Hibbett D.S."/>
            <person name="Grigoriev I.V."/>
        </authorList>
    </citation>
    <scope>NUCLEOTIDE SEQUENCE</scope>
    <source>
        <strain evidence="1">Sp2 HRB7682 ss15</strain>
    </source>
</reference>
<evidence type="ECO:0000313" key="2">
    <source>
        <dbReference type="Proteomes" id="UP001150238"/>
    </source>
</evidence>
<dbReference type="Proteomes" id="UP001150238">
    <property type="component" value="Unassembled WGS sequence"/>
</dbReference>
<dbReference type="AlphaFoldDB" id="A0A9W9DPV6"/>